<dbReference type="GO" id="GO:0071949">
    <property type="term" value="F:FAD binding"/>
    <property type="evidence" value="ECO:0007669"/>
    <property type="project" value="InterPro"/>
</dbReference>
<keyword evidence="2" id="KW-0285">Flavoprotein</keyword>
<dbReference type="PROSITE" id="PS51387">
    <property type="entry name" value="FAD_PCMH"/>
    <property type="match status" value="1"/>
</dbReference>
<dbReference type="InterPro" id="IPR012951">
    <property type="entry name" value="BBE"/>
</dbReference>
<keyword evidence="3" id="KW-0274">FAD</keyword>
<dbReference type="Pfam" id="PF08031">
    <property type="entry name" value="BBE"/>
    <property type="match status" value="1"/>
</dbReference>
<dbReference type="EMBL" id="SGPL01000046">
    <property type="protein sequence ID" value="THH19404.1"/>
    <property type="molecule type" value="Genomic_DNA"/>
</dbReference>
<dbReference type="InterPro" id="IPR006094">
    <property type="entry name" value="Oxid_FAD_bind_N"/>
</dbReference>
<proteinExistence type="inferred from homology"/>
<reference evidence="6 7" key="1">
    <citation type="submission" date="2019-02" db="EMBL/GenBank/DDBJ databases">
        <title>Genome sequencing of the rare red list fungi Bondarzewia mesenterica.</title>
        <authorList>
            <person name="Buettner E."/>
            <person name="Kellner H."/>
        </authorList>
    </citation>
    <scope>NUCLEOTIDE SEQUENCE [LARGE SCALE GENOMIC DNA]</scope>
    <source>
        <strain evidence="6 7">DSM 108281</strain>
    </source>
</reference>
<evidence type="ECO:0000256" key="3">
    <source>
        <dbReference type="ARBA" id="ARBA00022827"/>
    </source>
</evidence>
<sequence>MSLTFSSFVVVSGLVIAAILTSNVFKLSKPLDSRTIVPGMYTNDFDAINAACQVIAQAISIESDVHWPGSSEFDVDIHHWASSSTERSRCSVRPANTSDLAIILELTLTKMVKITGGGHALNPGFSSTTGIHIAMSRFIDLKHNEDARTVDIGAGLRWDDVYGLLNPNGYSVGGTVIVPESGIERANNIIAGFAANIRDPKATVNIIYEFAEGSLNAIIVVFYNAPEPPAGLFDEVLSIQNGVVHVSSFPFLDLLSAGQPRNTPRRIQDEVPVQKWTPYILNKVANETKFWGSYLEKHYSGHFFDYVVEIFLPDYFSHGSASAWPADRSVVHYPINVAFAWFDQKYDTAVHEALRRSVAKLRADIMTQGQSIDDATLYPNLPIFGTPVEQMYGKNLERLREIRAVYDPQGIMGLTGGWHF</sequence>
<name>A0A4S4M2W6_9AGAM</name>
<evidence type="ECO:0000313" key="7">
    <source>
        <dbReference type="Proteomes" id="UP000310158"/>
    </source>
</evidence>
<dbReference type="InterPro" id="IPR050416">
    <property type="entry name" value="FAD-linked_Oxidoreductase"/>
</dbReference>
<evidence type="ECO:0000259" key="5">
    <source>
        <dbReference type="PROSITE" id="PS51387"/>
    </source>
</evidence>
<dbReference type="InterPro" id="IPR036318">
    <property type="entry name" value="FAD-bd_PCMH-like_sf"/>
</dbReference>
<evidence type="ECO:0000313" key="6">
    <source>
        <dbReference type="EMBL" id="THH19404.1"/>
    </source>
</evidence>
<dbReference type="Gene3D" id="3.30.465.10">
    <property type="match status" value="1"/>
</dbReference>
<comment type="caution">
    <text evidence="6">The sequence shown here is derived from an EMBL/GenBank/DDBJ whole genome shotgun (WGS) entry which is preliminary data.</text>
</comment>
<dbReference type="PANTHER" id="PTHR42973">
    <property type="entry name" value="BINDING OXIDOREDUCTASE, PUTATIVE (AFU_ORTHOLOGUE AFUA_1G17690)-RELATED"/>
    <property type="match status" value="1"/>
</dbReference>
<dbReference type="GO" id="GO:0016491">
    <property type="term" value="F:oxidoreductase activity"/>
    <property type="evidence" value="ECO:0007669"/>
    <property type="project" value="UniProtKB-KW"/>
</dbReference>
<organism evidence="6 7">
    <name type="scientific">Bondarzewia mesenterica</name>
    <dbReference type="NCBI Taxonomy" id="1095465"/>
    <lineage>
        <taxon>Eukaryota</taxon>
        <taxon>Fungi</taxon>
        <taxon>Dikarya</taxon>
        <taxon>Basidiomycota</taxon>
        <taxon>Agaricomycotina</taxon>
        <taxon>Agaricomycetes</taxon>
        <taxon>Russulales</taxon>
        <taxon>Bondarzewiaceae</taxon>
        <taxon>Bondarzewia</taxon>
    </lineage>
</organism>
<dbReference type="Pfam" id="PF01565">
    <property type="entry name" value="FAD_binding_4"/>
    <property type="match status" value="1"/>
</dbReference>
<dbReference type="AlphaFoldDB" id="A0A4S4M2W6"/>
<dbReference type="InterPro" id="IPR016169">
    <property type="entry name" value="FAD-bd_PCMH_sub2"/>
</dbReference>
<evidence type="ECO:0000256" key="1">
    <source>
        <dbReference type="ARBA" id="ARBA00005466"/>
    </source>
</evidence>
<dbReference type="PANTHER" id="PTHR42973:SF13">
    <property type="entry name" value="FAD-BINDING PCMH-TYPE DOMAIN-CONTAINING PROTEIN"/>
    <property type="match status" value="1"/>
</dbReference>
<evidence type="ECO:0000256" key="2">
    <source>
        <dbReference type="ARBA" id="ARBA00022630"/>
    </source>
</evidence>
<accession>A0A4S4M2W6</accession>
<dbReference type="SUPFAM" id="SSF56176">
    <property type="entry name" value="FAD-binding/transporter-associated domain-like"/>
    <property type="match status" value="1"/>
</dbReference>
<dbReference type="Proteomes" id="UP000310158">
    <property type="component" value="Unassembled WGS sequence"/>
</dbReference>
<protein>
    <recommendedName>
        <fullName evidence="5">FAD-binding PCMH-type domain-containing protein</fullName>
    </recommendedName>
</protein>
<comment type="similarity">
    <text evidence="1">Belongs to the oxygen-dependent FAD-linked oxidoreductase family.</text>
</comment>
<evidence type="ECO:0000256" key="4">
    <source>
        <dbReference type="ARBA" id="ARBA00023002"/>
    </source>
</evidence>
<keyword evidence="7" id="KW-1185">Reference proteome</keyword>
<dbReference type="OrthoDB" id="2151789at2759"/>
<feature type="domain" description="FAD-binding PCMH-type" evidence="5">
    <location>
        <begin position="84"/>
        <end position="254"/>
    </location>
</feature>
<gene>
    <name evidence="6" type="ORF">EW146_g1749</name>
</gene>
<dbReference type="InterPro" id="IPR016166">
    <property type="entry name" value="FAD-bd_PCMH"/>
</dbReference>
<keyword evidence="4" id="KW-0560">Oxidoreductase</keyword>